<accession>A0ACB7HDE6</accession>
<evidence type="ECO:0000313" key="2">
    <source>
        <dbReference type="Proteomes" id="UP000091857"/>
    </source>
</evidence>
<feature type="non-terminal residue" evidence="1">
    <location>
        <position position="1"/>
    </location>
</feature>
<reference evidence="2" key="1">
    <citation type="journal article" date="2016" name="Nat. Biotechnol.">
        <title>Sequencing wild and cultivated cassava and related species reveals extensive interspecific hybridization and genetic diversity.</title>
        <authorList>
            <person name="Bredeson J.V."/>
            <person name="Lyons J.B."/>
            <person name="Prochnik S.E."/>
            <person name="Wu G.A."/>
            <person name="Ha C.M."/>
            <person name="Edsinger-Gonzales E."/>
            <person name="Grimwood J."/>
            <person name="Schmutz J."/>
            <person name="Rabbi I.Y."/>
            <person name="Egesi C."/>
            <person name="Nauluvula P."/>
            <person name="Lebot V."/>
            <person name="Ndunguru J."/>
            <person name="Mkamilo G."/>
            <person name="Bart R.S."/>
            <person name="Setter T.L."/>
            <person name="Gleadow R.M."/>
            <person name="Kulakow P."/>
            <person name="Ferguson M.E."/>
            <person name="Rounsley S."/>
            <person name="Rokhsar D.S."/>
        </authorList>
    </citation>
    <scope>NUCLEOTIDE SEQUENCE [LARGE SCALE GENOMIC DNA]</scope>
    <source>
        <strain evidence="2">cv. AM560-2</strain>
    </source>
</reference>
<comment type="caution">
    <text evidence="1">The sequence shown here is derived from an EMBL/GenBank/DDBJ whole genome shotgun (WGS) entry which is preliminary data.</text>
</comment>
<protein>
    <submittedName>
        <fullName evidence="1">Uncharacterized protein</fullName>
    </submittedName>
</protein>
<dbReference type="EMBL" id="CM004393">
    <property type="protein sequence ID" value="KAG8650181.1"/>
    <property type="molecule type" value="Genomic_DNA"/>
</dbReference>
<name>A0ACB7HDE6_MANES</name>
<dbReference type="Proteomes" id="UP000091857">
    <property type="component" value="Chromosome 7"/>
</dbReference>
<organism evidence="1 2">
    <name type="scientific">Manihot esculenta</name>
    <name type="common">Cassava</name>
    <name type="synonym">Jatropha manihot</name>
    <dbReference type="NCBI Taxonomy" id="3983"/>
    <lineage>
        <taxon>Eukaryota</taxon>
        <taxon>Viridiplantae</taxon>
        <taxon>Streptophyta</taxon>
        <taxon>Embryophyta</taxon>
        <taxon>Tracheophyta</taxon>
        <taxon>Spermatophyta</taxon>
        <taxon>Magnoliopsida</taxon>
        <taxon>eudicotyledons</taxon>
        <taxon>Gunneridae</taxon>
        <taxon>Pentapetalae</taxon>
        <taxon>rosids</taxon>
        <taxon>fabids</taxon>
        <taxon>Malpighiales</taxon>
        <taxon>Euphorbiaceae</taxon>
        <taxon>Crotonoideae</taxon>
        <taxon>Manihoteae</taxon>
        <taxon>Manihot</taxon>
    </lineage>
</organism>
<keyword evidence="2" id="KW-1185">Reference proteome</keyword>
<proteinExistence type="predicted"/>
<sequence>MSDHIPQELLTDIFSRLPAKSLLRFRCVSKTWHCLISDPSFIALHLETARNGELLFLRYKLEGPRITDERFFLYPDDCLPENPVGVLDCPFKADDYVNIVGSCNGVFCLAERSFQFLFPYIHSHSLGFGFDSKTDDYKLVKLVYLADDDFDFTRPPLVEIFSLRSRGWRMVHHDLEFFTTAFSKAVLLNRACHWLAHKPQNGGEVIILFDLGEEVLGEIEVPDCLVNQYSFMDVAVFDGSLLLVPSHKRNGGEHRLSVWIMKEYGVAGSWTKLFNFPYLVWFSRLVAFRQNGKVLLAMGGKLFFYDPNTEELSDTRILAKTYSVYLDTFVDSLVLMDE</sequence>
<gene>
    <name evidence="1" type="ORF">MANES_07G010000v8</name>
</gene>
<evidence type="ECO:0000313" key="1">
    <source>
        <dbReference type="EMBL" id="KAG8650181.1"/>
    </source>
</evidence>